<dbReference type="Gene3D" id="3.40.190.290">
    <property type="match status" value="1"/>
</dbReference>
<dbReference type="InterPro" id="IPR036390">
    <property type="entry name" value="WH_DNA-bd_sf"/>
</dbReference>
<dbReference type="PROSITE" id="PS50931">
    <property type="entry name" value="HTH_LYSR"/>
    <property type="match status" value="1"/>
</dbReference>
<dbReference type="SUPFAM" id="SSF46785">
    <property type="entry name" value="Winged helix' DNA-binding domain"/>
    <property type="match status" value="1"/>
</dbReference>
<comment type="similarity">
    <text evidence="1">Belongs to the LysR transcriptional regulatory family.</text>
</comment>
<dbReference type="OrthoDB" id="9786526at2"/>
<keyword evidence="3" id="KW-0238">DNA-binding</keyword>
<name>A0A1N6N3Z0_9RHOO</name>
<proteinExistence type="inferred from homology"/>
<protein>
    <submittedName>
        <fullName evidence="6">Transcriptional regulator, LysR family</fullName>
    </submittedName>
</protein>
<evidence type="ECO:0000313" key="7">
    <source>
        <dbReference type="Proteomes" id="UP000186819"/>
    </source>
</evidence>
<reference evidence="7" key="1">
    <citation type="submission" date="2017-01" db="EMBL/GenBank/DDBJ databases">
        <authorList>
            <person name="Varghese N."/>
            <person name="Submissions S."/>
        </authorList>
    </citation>
    <scope>NUCLEOTIDE SEQUENCE [LARGE SCALE GENOMIC DNA]</scope>
    <source>
        <strain evidence="7">ATCC 51758</strain>
    </source>
</reference>
<dbReference type="PANTHER" id="PTHR30537:SF5">
    <property type="entry name" value="HTH-TYPE TRANSCRIPTIONAL ACTIVATOR TTDR-RELATED"/>
    <property type="match status" value="1"/>
</dbReference>
<dbReference type="Pfam" id="PF00126">
    <property type="entry name" value="HTH_1"/>
    <property type="match status" value="1"/>
</dbReference>
<dbReference type="InterPro" id="IPR000847">
    <property type="entry name" value="LysR_HTH_N"/>
</dbReference>
<gene>
    <name evidence="6" type="ORF">SAMN05421829_10158</name>
</gene>
<dbReference type="GO" id="GO:0003677">
    <property type="term" value="F:DNA binding"/>
    <property type="evidence" value="ECO:0007669"/>
    <property type="project" value="UniProtKB-KW"/>
</dbReference>
<dbReference type="Pfam" id="PF03466">
    <property type="entry name" value="LysR_substrate"/>
    <property type="match status" value="1"/>
</dbReference>
<dbReference type="Gene3D" id="1.10.10.10">
    <property type="entry name" value="Winged helix-like DNA-binding domain superfamily/Winged helix DNA-binding domain"/>
    <property type="match status" value="1"/>
</dbReference>
<accession>A0A1N6N3Z0</accession>
<evidence type="ECO:0000256" key="4">
    <source>
        <dbReference type="ARBA" id="ARBA00023163"/>
    </source>
</evidence>
<evidence type="ECO:0000256" key="2">
    <source>
        <dbReference type="ARBA" id="ARBA00023015"/>
    </source>
</evidence>
<feature type="domain" description="HTH lysR-type" evidence="5">
    <location>
        <begin position="4"/>
        <end position="61"/>
    </location>
</feature>
<dbReference type="AlphaFoldDB" id="A0A1N6N3Z0"/>
<evidence type="ECO:0000256" key="1">
    <source>
        <dbReference type="ARBA" id="ARBA00009437"/>
    </source>
</evidence>
<evidence type="ECO:0000256" key="3">
    <source>
        <dbReference type="ARBA" id="ARBA00023125"/>
    </source>
</evidence>
<dbReference type="FunFam" id="1.10.10.10:FF:000001">
    <property type="entry name" value="LysR family transcriptional regulator"/>
    <property type="match status" value="1"/>
</dbReference>
<dbReference type="GO" id="GO:0003700">
    <property type="term" value="F:DNA-binding transcription factor activity"/>
    <property type="evidence" value="ECO:0007669"/>
    <property type="project" value="InterPro"/>
</dbReference>
<dbReference type="SUPFAM" id="SSF53850">
    <property type="entry name" value="Periplasmic binding protein-like II"/>
    <property type="match status" value="1"/>
</dbReference>
<dbReference type="PANTHER" id="PTHR30537">
    <property type="entry name" value="HTH-TYPE TRANSCRIPTIONAL REGULATOR"/>
    <property type="match status" value="1"/>
</dbReference>
<keyword evidence="4" id="KW-0804">Transcription</keyword>
<dbReference type="PRINTS" id="PR00039">
    <property type="entry name" value="HTHLYSR"/>
</dbReference>
<dbReference type="InterPro" id="IPR058163">
    <property type="entry name" value="LysR-type_TF_proteobact-type"/>
</dbReference>
<dbReference type="CDD" id="cd08422">
    <property type="entry name" value="PBP2_CrgA_like"/>
    <property type="match status" value="1"/>
</dbReference>
<sequence>MQQYDFLALQSFVAVVESGSFSKAAEQLGASTAAISRRVSGLEQQLGLQLLRRTTRRIDLTEAGQQFYGDVVNVFLLLGEAEERVRAGTERVSGLMRVAAPMSFGIQKLAPVLPPFMQRHPDLKVQLLLEDRYTDLVAEGIDVAVRIGTLADSTLVARRLGSVDRIFCAAPAYLDARGVPEKPADLADHDCLQYAQRGPREDWSAILGAPDTLEIRGNLTANNGEVLKECVIQGMGVALLPAFVVEDALADGRLRQLLPDYSPAPFGLYAVRQSSRLIPARVRLFIEYLSEAFGD</sequence>
<dbReference type="InterPro" id="IPR036388">
    <property type="entry name" value="WH-like_DNA-bd_sf"/>
</dbReference>
<dbReference type="RefSeq" id="WP_076600108.1">
    <property type="nucleotide sequence ID" value="NZ_FTMD01000001.1"/>
</dbReference>
<evidence type="ECO:0000259" key="5">
    <source>
        <dbReference type="PROSITE" id="PS50931"/>
    </source>
</evidence>
<organism evidence="6 7">
    <name type="scientific">Aromatoleum tolulyticum</name>
    <dbReference type="NCBI Taxonomy" id="34027"/>
    <lineage>
        <taxon>Bacteria</taxon>
        <taxon>Pseudomonadati</taxon>
        <taxon>Pseudomonadota</taxon>
        <taxon>Betaproteobacteria</taxon>
        <taxon>Rhodocyclales</taxon>
        <taxon>Rhodocyclaceae</taxon>
        <taxon>Aromatoleum</taxon>
    </lineage>
</organism>
<keyword evidence="7" id="KW-1185">Reference proteome</keyword>
<dbReference type="InterPro" id="IPR005119">
    <property type="entry name" value="LysR_subst-bd"/>
</dbReference>
<dbReference type="FunFam" id="3.40.190.290:FF:000001">
    <property type="entry name" value="Transcriptional regulator, LysR family"/>
    <property type="match status" value="1"/>
</dbReference>
<keyword evidence="2" id="KW-0805">Transcription regulation</keyword>
<dbReference type="EMBL" id="FTMD01000001">
    <property type="protein sequence ID" value="SIP86778.1"/>
    <property type="molecule type" value="Genomic_DNA"/>
</dbReference>
<dbReference type="STRING" id="34027.SAMN05421829_10158"/>
<evidence type="ECO:0000313" key="6">
    <source>
        <dbReference type="EMBL" id="SIP86778.1"/>
    </source>
</evidence>
<dbReference type="Proteomes" id="UP000186819">
    <property type="component" value="Unassembled WGS sequence"/>
</dbReference>